<dbReference type="Proteomes" id="UP000199672">
    <property type="component" value="Unassembled WGS sequence"/>
</dbReference>
<dbReference type="Gene3D" id="3.90.550.10">
    <property type="entry name" value="Spore Coat Polysaccharide Biosynthesis Protein SpsA, Chain A"/>
    <property type="match status" value="1"/>
</dbReference>
<dbReference type="Pfam" id="PF00535">
    <property type="entry name" value="Glycos_transf_2"/>
    <property type="match status" value="1"/>
</dbReference>
<gene>
    <name evidence="2" type="ORF">SAMN05216297_111118</name>
</gene>
<dbReference type="GO" id="GO:0016740">
    <property type="term" value="F:transferase activity"/>
    <property type="evidence" value="ECO:0007669"/>
    <property type="project" value="UniProtKB-KW"/>
</dbReference>
<name>A0A1I1UXC0_9FLAO</name>
<sequence>MAKLTIILPSYNHAGFLLERLQSVCDQSYKDWEAIIIDDKSTDNSVEIIENFITANPDFKIKWFIINQQNSGSGYNSWKRGIELAETEYIWIAETDDYSALNFLEELVNILEKNKNASLAFCASNYIDNGKIIYDSSKRTKDLNVNEEEYEVINNSIFYKRMPFNTYITNGSCVVFRKPSLAIPDTIFTNRQCSDIFLWSYLLENSSFVFLNKKLNFFRRHEGSTSSFLQKNKLETIYHENAKYLNLFKQTEKYTEFINHYIKFYVWTHKRDFLNTRSIQKIQIDRNLRFIYFYKLIQFTISKVLKR</sequence>
<dbReference type="EMBL" id="FOMH01000011">
    <property type="protein sequence ID" value="SFD72670.1"/>
    <property type="molecule type" value="Genomic_DNA"/>
</dbReference>
<dbReference type="SUPFAM" id="SSF53448">
    <property type="entry name" value="Nucleotide-diphospho-sugar transferases"/>
    <property type="match status" value="1"/>
</dbReference>
<accession>A0A1I1UXC0</accession>
<protein>
    <submittedName>
        <fullName evidence="2">Glycosyltransferase involved in cell wall bisynthesis</fullName>
    </submittedName>
</protein>
<dbReference type="InterPro" id="IPR001173">
    <property type="entry name" value="Glyco_trans_2-like"/>
</dbReference>
<proteinExistence type="predicted"/>
<dbReference type="InterPro" id="IPR029044">
    <property type="entry name" value="Nucleotide-diphossugar_trans"/>
</dbReference>
<dbReference type="InterPro" id="IPR050834">
    <property type="entry name" value="Glycosyltransf_2"/>
</dbReference>
<evidence type="ECO:0000313" key="2">
    <source>
        <dbReference type="EMBL" id="SFD72670.1"/>
    </source>
</evidence>
<dbReference type="PANTHER" id="PTHR43685">
    <property type="entry name" value="GLYCOSYLTRANSFERASE"/>
    <property type="match status" value="1"/>
</dbReference>
<dbReference type="STRING" id="739143.SAMN05216297_111118"/>
<dbReference type="AlphaFoldDB" id="A0A1I1UXC0"/>
<feature type="domain" description="Glycosyltransferase 2-like" evidence="1">
    <location>
        <begin position="5"/>
        <end position="180"/>
    </location>
</feature>
<keyword evidence="3" id="KW-1185">Reference proteome</keyword>
<evidence type="ECO:0000259" key="1">
    <source>
        <dbReference type="Pfam" id="PF00535"/>
    </source>
</evidence>
<reference evidence="3" key="1">
    <citation type="submission" date="2016-10" db="EMBL/GenBank/DDBJ databases">
        <authorList>
            <person name="Varghese N."/>
            <person name="Submissions S."/>
        </authorList>
    </citation>
    <scope>NUCLEOTIDE SEQUENCE [LARGE SCALE GENOMIC DNA]</scope>
    <source>
        <strain evidence="3">CGMCC 1.10370</strain>
    </source>
</reference>
<organism evidence="2 3">
    <name type="scientific">Flavobacterium phragmitis</name>
    <dbReference type="NCBI Taxonomy" id="739143"/>
    <lineage>
        <taxon>Bacteria</taxon>
        <taxon>Pseudomonadati</taxon>
        <taxon>Bacteroidota</taxon>
        <taxon>Flavobacteriia</taxon>
        <taxon>Flavobacteriales</taxon>
        <taxon>Flavobacteriaceae</taxon>
        <taxon>Flavobacterium</taxon>
    </lineage>
</organism>
<evidence type="ECO:0000313" key="3">
    <source>
        <dbReference type="Proteomes" id="UP000199672"/>
    </source>
</evidence>
<dbReference type="PANTHER" id="PTHR43685:SF2">
    <property type="entry name" value="GLYCOSYLTRANSFERASE 2-LIKE DOMAIN-CONTAINING PROTEIN"/>
    <property type="match status" value="1"/>
</dbReference>
<dbReference type="OrthoDB" id="635429at2"/>
<dbReference type="RefSeq" id="WP_091496539.1">
    <property type="nucleotide sequence ID" value="NZ_FOMH01000011.1"/>
</dbReference>
<keyword evidence="2" id="KW-0808">Transferase</keyword>